<evidence type="ECO:0000313" key="3">
    <source>
        <dbReference type="Proteomes" id="UP000008983"/>
    </source>
</evidence>
<dbReference type="Gene3D" id="2.130.10.30">
    <property type="entry name" value="Regulator of chromosome condensation 1/beta-lactamase-inhibitor protein II"/>
    <property type="match status" value="2"/>
</dbReference>
<dbReference type="PANTHER" id="PTHR45982">
    <property type="entry name" value="REGULATOR OF CHROMOSOME CONDENSATION"/>
    <property type="match status" value="1"/>
</dbReference>
<dbReference type="Pfam" id="PF13540">
    <property type="entry name" value="RCC1_2"/>
    <property type="match status" value="2"/>
</dbReference>
<dbReference type="OrthoDB" id="312459at2759"/>
<dbReference type="InterPro" id="IPR051553">
    <property type="entry name" value="Ran_GTPase-activating"/>
</dbReference>
<feature type="repeat" description="RCC1" evidence="1">
    <location>
        <begin position="232"/>
        <end position="283"/>
    </location>
</feature>
<sequence>MLKEARLNIFIEKNNYNIQKIQQMEIKTLKEIEELHILKPHDQLQKNEKKMYLFSNIIDFEILTDINQIYEDLSWSQTFKTLYTQNYEKQSYIEYVYAGNTHSLASNSTGKLFIWGWNDYNQLGKGKNYPQEMHFLKENIIQTGCLKNTTAVLDGEGNFQFWGENNGKIEGKEIKKFEFSNKDERIYLLSKKGELFQLKMKNLQIENIFKDQKIIKSVCCGYNFTLILCQRGLVYSKGENKYGELGQGDNLIREKICLIEFLKQEKIDQISSGFKHSACKSSLGKIFTWGLGINGQLGHGDFENQVFPKKICFNQKILQISCGLKCTILLSEGNLFWFGSNQQLKNNNFPIKYQFDKVYIYIQKIYSIQYYLLIQDSVFNQSKFQIVRIFCSWSKSISIICVTIANCGQYLQIKQNQRKKIIQLLNEQWNEFNINSINPPYIKQVSNFISEKNMKLKEI</sequence>
<evidence type="ECO:0000313" key="2">
    <source>
        <dbReference type="EMBL" id="EGR34365.1"/>
    </source>
</evidence>
<dbReference type="AlphaFoldDB" id="G0QK89"/>
<accession>G0QK89</accession>
<dbReference type="SUPFAM" id="SSF50985">
    <property type="entry name" value="RCC1/BLIP-II"/>
    <property type="match status" value="2"/>
</dbReference>
<dbReference type="PRINTS" id="PR00633">
    <property type="entry name" value="RCCNDNSATION"/>
</dbReference>
<dbReference type="InterPro" id="IPR009091">
    <property type="entry name" value="RCC1/BLIP-II"/>
</dbReference>
<dbReference type="GeneID" id="14910555"/>
<keyword evidence="3" id="KW-1185">Reference proteome</keyword>
<organism evidence="2 3">
    <name type="scientific">Ichthyophthirius multifiliis</name>
    <name type="common">White spot disease agent</name>
    <name type="synonym">Ich</name>
    <dbReference type="NCBI Taxonomy" id="5932"/>
    <lineage>
        <taxon>Eukaryota</taxon>
        <taxon>Sar</taxon>
        <taxon>Alveolata</taxon>
        <taxon>Ciliophora</taxon>
        <taxon>Intramacronucleata</taxon>
        <taxon>Oligohymenophorea</taxon>
        <taxon>Hymenostomatida</taxon>
        <taxon>Ophryoglenina</taxon>
        <taxon>Ichthyophthirius</taxon>
    </lineage>
</organism>
<dbReference type="InParanoid" id="G0QK89"/>
<dbReference type="Pfam" id="PF00415">
    <property type="entry name" value="RCC1"/>
    <property type="match status" value="1"/>
</dbReference>
<gene>
    <name evidence="2" type="ORF">IMG5_014620</name>
</gene>
<dbReference type="InterPro" id="IPR000408">
    <property type="entry name" value="Reg_chr_condens"/>
</dbReference>
<dbReference type="PROSITE" id="PS50012">
    <property type="entry name" value="RCC1_3"/>
    <property type="match status" value="3"/>
</dbReference>
<dbReference type="EMBL" id="GL983140">
    <property type="protein sequence ID" value="EGR34365.1"/>
    <property type="molecule type" value="Genomic_DNA"/>
</dbReference>
<dbReference type="RefSeq" id="XP_004039669.1">
    <property type="nucleotide sequence ID" value="XM_004039621.1"/>
</dbReference>
<dbReference type="STRING" id="857967.G0QK89"/>
<name>G0QK89_ICHMU</name>
<dbReference type="PANTHER" id="PTHR45982:SF1">
    <property type="entry name" value="REGULATOR OF CHROMOSOME CONDENSATION"/>
    <property type="match status" value="1"/>
</dbReference>
<dbReference type="eggNOG" id="KOG1426">
    <property type="taxonomic scope" value="Eukaryota"/>
</dbReference>
<evidence type="ECO:0000256" key="1">
    <source>
        <dbReference type="PROSITE-ProRule" id="PRU00235"/>
    </source>
</evidence>
<dbReference type="Proteomes" id="UP000008983">
    <property type="component" value="Unassembled WGS sequence"/>
</dbReference>
<reference evidence="2 3" key="1">
    <citation type="submission" date="2011-07" db="EMBL/GenBank/DDBJ databases">
        <authorList>
            <person name="Coyne R."/>
            <person name="Brami D."/>
            <person name="Johnson J."/>
            <person name="Hostetler J."/>
            <person name="Hannick L."/>
            <person name="Clark T."/>
            <person name="Cassidy-Hanley D."/>
            <person name="Inman J."/>
        </authorList>
    </citation>
    <scope>NUCLEOTIDE SEQUENCE [LARGE SCALE GENOMIC DNA]</scope>
    <source>
        <strain evidence="2 3">G5</strain>
    </source>
</reference>
<proteinExistence type="predicted"/>
<feature type="repeat" description="RCC1" evidence="1">
    <location>
        <begin position="110"/>
        <end position="156"/>
    </location>
</feature>
<feature type="repeat" description="RCC1" evidence="1">
    <location>
        <begin position="284"/>
        <end position="333"/>
    </location>
</feature>
<protein>
    <submittedName>
        <fullName evidence="2">Myosin head, putative</fullName>
    </submittedName>
</protein>